<keyword evidence="2" id="KW-1185">Reference proteome</keyword>
<accession>A0A285PI95</accession>
<name>A0A285PI95_9HYPH</name>
<dbReference type="EMBL" id="OBEL01000006">
    <property type="protein sequence ID" value="SNZ20967.1"/>
    <property type="molecule type" value="Genomic_DNA"/>
</dbReference>
<evidence type="ECO:0000313" key="1">
    <source>
        <dbReference type="EMBL" id="SNZ20967.1"/>
    </source>
</evidence>
<gene>
    <name evidence="1" type="ORF">SAMN06265368_4081</name>
</gene>
<reference evidence="1 2" key="1">
    <citation type="submission" date="2017-09" db="EMBL/GenBank/DDBJ databases">
        <authorList>
            <person name="Ehlers B."/>
            <person name="Leendertz F.H."/>
        </authorList>
    </citation>
    <scope>NUCLEOTIDE SEQUENCE [LARGE SCALE GENOMIC DNA]</scope>
    <source>
        <strain evidence="1 2">DSM 18289</strain>
    </source>
</reference>
<organism evidence="1 2">
    <name type="scientific">Cohaesibacter gelatinilyticus</name>
    <dbReference type="NCBI Taxonomy" id="372072"/>
    <lineage>
        <taxon>Bacteria</taxon>
        <taxon>Pseudomonadati</taxon>
        <taxon>Pseudomonadota</taxon>
        <taxon>Alphaproteobacteria</taxon>
        <taxon>Hyphomicrobiales</taxon>
        <taxon>Cohaesibacteraceae</taxon>
    </lineage>
</organism>
<sequence>MKIDGSVGFYETVLDWVLWPQNGFVALQKLVSATEAYASSSSDTELSVWVIKYPEDATPPEGETYPMWVDRVTFKGEGLEYDENGALIAGKITEFFWFYGGHDGANGPIPSFAAKDLDWDVAKVNEEAGRFWPEIFDGNDQFNYWESSLGADVNLGIGDDSLEITDPMFRYGGGVSVDMGAGDDFFRDTTIFTGWTTGHPGKLILGEGFDDVEMRLGGPYPLSEIEDFNPEQDRIRFLNDNEAFVFRQVEGGVEVKRAQADETEGALFIPGISSDEIKIENGYLTGINGRDYSRHVNDADVTQHLHGTTSKDVFVLDGKRDDYRWHATDDDKGIVIWDVKTETPDLLYDFEVLRFNDVSLQLSEWPTSEGPAVEGIRDIADQTQYLQADEWGETFIIDGKMSDYQWAPTQDRTGTVVWNVKTGKHDILTDFAWINFNDGKADLVQYPRSNAPTTEDQVDKDEIIKADNHREVFEIDGYRDDYSWGPNPDGEGIAIWNGSNIDILIGFDGVRFLDSYADLRALPQWGDVPRPNGEILIKDDPTDNQYLRGETGEEIFVFDGNKGDYNWGPTRDGKGVVVWNKDGFDILMDFKAIRFNDDTITTNEIRGIDDGNVSGVKIKDIANETQYLHGEGDKDQFIIDGNAEDYAWGATRDETGFVVWNRETKVHDILTDFEEVVFNDQVLVVEDVI</sequence>
<proteinExistence type="predicted"/>
<evidence type="ECO:0000313" key="2">
    <source>
        <dbReference type="Proteomes" id="UP000219439"/>
    </source>
</evidence>
<dbReference type="Proteomes" id="UP000219439">
    <property type="component" value="Unassembled WGS sequence"/>
</dbReference>
<dbReference type="AlphaFoldDB" id="A0A285PI95"/>
<protein>
    <submittedName>
        <fullName evidence="1">Uncharacterized protein</fullName>
    </submittedName>
</protein>